<proteinExistence type="predicted"/>
<sequence>MDPLGHQAAEVDGGSGDGLGGALGTPRPLPPVGSGEADAERLGRRGAPVHGEREVAGADTEMGNVAQPVGGGPGDAQRVGHVGAVRPGLHQPRRGHRSRAHGRAVPDDPGPGRNGREGVGEGASRRAPVGEQFGRRPAGLLPRPVVDEAVRVGDLAEPGDERLRVFDGGEGGPIGPQQMPDLVGDGPALGGRHSRPALVREVGDEGIEVLALGTQIVEKRLQLRHATRVTLAARKSKLS</sequence>
<feature type="region of interest" description="Disordered" evidence="1">
    <location>
        <begin position="1"/>
        <end position="140"/>
    </location>
</feature>
<protein>
    <submittedName>
        <fullName evidence="2">Uncharacterized protein</fullName>
    </submittedName>
</protein>
<evidence type="ECO:0000313" key="2">
    <source>
        <dbReference type="EMBL" id="CDZ88893.1"/>
    </source>
</evidence>
<feature type="compositionally biased region" description="Gly residues" evidence="1">
    <location>
        <begin position="13"/>
        <end position="23"/>
    </location>
</feature>
<dbReference type="AlphaFoldDB" id="A0A098BJL7"/>
<reference evidence="2 3" key="1">
    <citation type="journal article" date="2014" name="Genome Announc.">
        <title>Draft Genome Sequence of Propane- and Butane-Oxidizing Actinobacterium Rhodococcus ruber IEGM 231.</title>
        <authorList>
            <person name="Ivshina I.B."/>
            <person name="Kuyukina M.S."/>
            <person name="Krivoruchko A.V."/>
            <person name="Barbe V."/>
            <person name="Fischer C."/>
        </authorList>
    </citation>
    <scope>NUCLEOTIDE SEQUENCE [LARGE SCALE GENOMIC DNA]</scope>
</reference>
<feature type="compositionally biased region" description="Basic residues" evidence="1">
    <location>
        <begin position="91"/>
        <end position="102"/>
    </location>
</feature>
<evidence type="ECO:0000313" key="3">
    <source>
        <dbReference type="Proteomes" id="UP000042997"/>
    </source>
</evidence>
<feature type="region of interest" description="Disordered" evidence="1">
    <location>
        <begin position="161"/>
        <end position="192"/>
    </location>
</feature>
<name>A0A098BJL7_9NOCA</name>
<dbReference type="EMBL" id="CCSD01000056">
    <property type="protein sequence ID" value="CDZ88893.1"/>
    <property type="molecule type" value="Genomic_DNA"/>
</dbReference>
<dbReference type="Proteomes" id="UP000042997">
    <property type="component" value="Unassembled WGS sequence"/>
</dbReference>
<gene>
    <name evidence="2" type="ORF">RHRU231_450060</name>
</gene>
<accession>A0A098BJL7</accession>
<organism evidence="2 3">
    <name type="scientific">Rhodococcus ruber</name>
    <dbReference type="NCBI Taxonomy" id="1830"/>
    <lineage>
        <taxon>Bacteria</taxon>
        <taxon>Bacillati</taxon>
        <taxon>Actinomycetota</taxon>
        <taxon>Actinomycetes</taxon>
        <taxon>Mycobacteriales</taxon>
        <taxon>Nocardiaceae</taxon>
        <taxon>Rhodococcus</taxon>
    </lineage>
</organism>
<evidence type="ECO:0000256" key="1">
    <source>
        <dbReference type="SAM" id="MobiDB-lite"/>
    </source>
</evidence>